<reference evidence="2 3" key="1">
    <citation type="submission" date="2019-12" db="EMBL/GenBank/DDBJ databases">
        <title>Litoreibacter badius sp. nov., a novel bacteriochlorophyll a-containing bacterium in the genus Litoreibacter.</title>
        <authorList>
            <person name="Kanamuro M."/>
            <person name="Takabe Y."/>
            <person name="Mori K."/>
            <person name="Takaichi S."/>
            <person name="Hanada S."/>
        </authorList>
    </citation>
    <scope>NUCLEOTIDE SEQUENCE [LARGE SCALE GENOMIC DNA]</scope>
    <source>
        <strain evidence="2 3">K6</strain>
    </source>
</reference>
<feature type="transmembrane region" description="Helical" evidence="1">
    <location>
        <begin position="12"/>
        <end position="29"/>
    </location>
</feature>
<name>A0A6N6JFS0_9RHOB</name>
<protein>
    <recommendedName>
        <fullName evidence="4">Rod shape-determining protein MreD</fullName>
    </recommendedName>
</protein>
<dbReference type="OrthoDB" id="7629477at2"/>
<feature type="transmembrane region" description="Helical" evidence="1">
    <location>
        <begin position="141"/>
        <end position="162"/>
    </location>
</feature>
<evidence type="ECO:0000256" key="1">
    <source>
        <dbReference type="SAM" id="Phobius"/>
    </source>
</evidence>
<gene>
    <name evidence="2" type="ORF">KIN_21400</name>
</gene>
<feature type="transmembrane region" description="Helical" evidence="1">
    <location>
        <begin position="63"/>
        <end position="88"/>
    </location>
</feature>
<proteinExistence type="predicted"/>
<keyword evidence="1" id="KW-0812">Transmembrane</keyword>
<feature type="transmembrane region" description="Helical" evidence="1">
    <location>
        <begin position="109"/>
        <end position="129"/>
    </location>
</feature>
<sequence length="179" mass="19876">MVDPITIRRAGFRAVFVFACFVVTFFKLLPLGTEPTRIPAPDLLYVVTAAVVLRRPAYAPAPLIVLVLLITDIMFLRPIGLWPAIALVGFEFIRRKAYGQTELQLPFELTLVPVVFGVMILANALVYAILGIPHPSAATTFLHVVFTAMVYPFAILLVEYVLRIRRPRPGDLEAEGDTL</sequence>
<dbReference type="Proteomes" id="UP000436822">
    <property type="component" value="Unassembled WGS sequence"/>
</dbReference>
<evidence type="ECO:0008006" key="4">
    <source>
        <dbReference type="Google" id="ProtNLM"/>
    </source>
</evidence>
<dbReference type="AlphaFoldDB" id="A0A6N6JFS0"/>
<accession>A0A6N6JFS0</accession>
<evidence type="ECO:0000313" key="2">
    <source>
        <dbReference type="EMBL" id="GFE65066.1"/>
    </source>
</evidence>
<keyword evidence="3" id="KW-1185">Reference proteome</keyword>
<keyword evidence="1" id="KW-0472">Membrane</keyword>
<dbReference type="EMBL" id="BLJE01000002">
    <property type="protein sequence ID" value="GFE65066.1"/>
    <property type="molecule type" value="Genomic_DNA"/>
</dbReference>
<dbReference type="RefSeq" id="WP_159806702.1">
    <property type="nucleotide sequence ID" value="NZ_BLJE01000002.1"/>
</dbReference>
<keyword evidence="1" id="KW-1133">Transmembrane helix</keyword>
<evidence type="ECO:0000313" key="3">
    <source>
        <dbReference type="Proteomes" id="UP000436822"/>
    </source>
</evidence>
<comment type="caution">
    <text evidence="2">The sequence shown here is derived from an EMBL/GenBank/DDBJ whole genome shotgun (WGS) entry which is preliminary data.</text>
</comment>
<organism evidence="2 3">
    <name type="scientific">Litoreibacter roseus</name>
    <dbReference type="NCBI Taxonomy" id="2601869"/>
    <lineage>
        <taxon>Bacteria</taxon>
        <taxon>Pseudomonadati</taxon>
        <taxon>Pseudomonadota</taxon>
        <taxon>Alphaproteobacteria</taxon>
        <taxon>Rhodobacterales</taxon>
        <taxon>Roseobacteraceae</taxon>
        <taxon>Litoreibacter</taxon>
    </lineage>
</organism>